<comment type="caution">
    <text evidence="1">The sequence shown here is derived from an EMBL/GenBank/DDBJ whole genome shotgun (WGS) entry which is preliminary data.</text>
</comment>
<dbReference type="EMBL" id="QTSX02005042">
    <property type="protein sequence ID" value="KAJ9061788.1"/>
    <property type="molecule type" value="Genomic_DNA"/>
</dbReference>
<organism evidence="1 2">
    <name type="scientific">Entomophthora muscae</name>
    <dbReference type="NCBI Taxonomy" id="34485"/>
    <lineage>
        <taxon>Eukaryota</taxon>
        <taxon>Fungi</taxon>
        <taxon>Fungi incertae sedis</taxon>
        <taxon>Zoopagomycota</taxon>
        <taxon>Entomophthoromycotina</taxon>
        <taxon>Entomophthoromycetes</taxon>
        <taxon>Entomophthorales</taxon>
        <taxon>Entomophthoraceae</taxon>
        <taxon>Entomophthora</taxon>
    </lineage>
</organism>
<gene>
    <name evidence="1" type="ORF">DSO57_1017198</name>
</gene>
<keyword evidence="2" id="KW-1185">Reference proteome</keyword>
<dbReference type="Proteomes" id="UP001165960">
    <property type="component" value="Unassembled WGS sequence"/>
</dbReference>
<evidence type="ECO:0000313" key="1">
    <source>
        <dbReference type="EMBL" id="KAJ9061788.1"/>
    </source>
</evidence>
<sequence>MDRKRIKVLSPGDAETIFCMGRIPALHQIVAELLENGYDANPRQIKVIVTSLPQLKVEVFDDGCGIPMYDFPLVGTLHATSKELSEKRCLQVRPLYSQEQEYYMGSKGEALHCLSTLGKLSITSRHEPFSAALTACLTNGRQVSLAPETRAGFLGRGTRVLMTDIFCKLPIRRRILELSFNKELSIIRSELRKYCLRFPGVAITMFVGSSATATFSYRRSLDLKGSFQQCFPEEYSEDMSLIQKRRMNLKVDLLISHHPSLHKTPQFIYAANRIQAVIKTVLGVDMAKSLPFVLDIKVGEKASFGDLEYEAELLDMVSSAVVDFADSSKLSRPHIKQTTIQRPKHLYKHLQAATQGHTTSLHLEKSQLSCLEVIGQVDKKYILCLISEPLCCSKRIIAFDQHAVHERVRLEWLQRQISSDKVSSASVMPPLAFSISSSLCSRKDLVSLESLKQLGFVIVASVSDKLVEFRVDAVPGALNKLVISKNSVGGSPTYSLSQILRRCILDLAAIAEQEPSYNMRLKPINDLLATIACRGAIKFNDYLTEEQCKTLLKDLSFCDFPFQCAHGRPTCIPLAEIHP</sequence>
<name>A0ACC2SHC5_9FUNG</name>
<proteinExistence type="predicted"/>
<reference evidence="1" key="1">
    <citation type="submission" date="2022-04" db="EMBL/GenBank/DDBJ databases">
        <title>Genome of the entomopathogenic fungus Entomophthora muscae.</title>
        <authorList>
            <person name="Elya C."/>
            <person name="Lovett B.R."/>
            <person name="Lee E."/>
            <person name="Macias A.M."/>
            <person name="Hajek A.E."/>
            <person name="De Bivort B.L."/>
            <person name="Kasson M.T."/>
            <person name="De Fine Licht H.H."/>
            <person name="Stajich J.E."/>
        </authorList>
    </citation>
    <scope>NUCLEOTIDE SEQUENCE</scope>
    <source>
        <strain evidence="1">Berkeley</strain>
    </source>
</reference>
<protein>
    <submittedName>
        <fullName evidence="1">Uncharacterized protein</fullName>
    </submittedName>
</protein>
<evidence type="ECO:0000313" key="2">
    <source>
        <dbReference type="Proteomes" id="UP001165960"/>
    </source>
</evidence>
<accession>A0ACC2SHC5</accession>